<evidence type="ECO:0000256" key="1">
    <source>
        <dbReference type="ARBA" id="ARBA00004651"/>
    </source>
</evidence>
<organism evidence="9 10">
    <name type="scientific">Pseudomonas asturiensis</name>
    <dbReference type="NCBI Taxonomy" id="1190415"/>
    <lineage>
        <taxon>Bacteria</taxon>
        <taxon>Pseudomonadati</taxon>
        <taxon>Pseudomonadota</taxon>
        <taxon>Gammaproteobacteria</taxon>
        <taxon>Pseudomonadales</taxon>
        <taxon>Pseudomonadaceae</taxon>
        <taxon>Pseudomonas</taxon>
    </lineage>
</organism>
<dbReference type="STRING" id="1190415.SAMN05216593_101296"/>
<keyword evidence="3" id="KW-0813">Transport</keyword>
<name>A0A1M7JEY1_9PSED</name>
<feature type="transmembrane region" description="Helical" evidence="8">
    <location>
        <begin position="228"/>
        <end position="250"/>
    </location>
</feature>
<dbReference type="GO" id="GO:0005886">
    <property type="term" value="C:plasma membrane"/>
    <property type="evidence" value="ECO:0007669"/>
    <property type="project" value="UniProtKB-SubCell"/>
</dbReference>
<dbReference type="InterPro" id="IPR002657">
    <property type="entry name" value="BilAc:Na_symport/Acr3"/>
</dbReference>
<dbReference type="Pfam" id="PF01758">
    <property type="entry name" value="SBF"/>
    <property type="match status" value="1"/>
</dbReference>
<dbReference type="OrthoDB" id="3254016at2"/>
<keyword evidence="6 8" id="KW-1133">Transmembrane helix</keyword>
<accession>A0A1M7JEY1</accession>
<evidence type="ECO:0000256" key="6">
    <source>
        <dbReference type="ARBA" id="ARBA00022989"/>
    </source>
</evidence>
<protein>
    <submittedName>
        <fullName evidence="9">Arsenite efflux pump ArsB, ACR3 family</fullName>
    </submittedName>
</protein>
<comment type="similarity">
    <text evidence="2">Belongs to the arsenical resistance-3 (ACR3) (TC 2.A.59) family.</text>
</comment>
<feature type="transmembrane region" description="Helical" evidence="8">
    <location>
        <begin position="37"/>
        <end position="56"/>
    </location>
</feature>
<evidence type="ECO:0000256" key="3">
    <source>
        <dbReference type="ARBA" id="ARBA00022448"/>
    </source>
</evidence>
<feature type="transmembrane region" description="Helical" evidence="8">
    <location>
        <begin position="166"/>
        <end position="185"/>
    </location>
</feature>
<feature type="transmembrane region" description="Helical" evidence="8">
    <location>
        <begin position="68"/>
        <end position="88"/>
    </location>
</feature>
<reference evidence="9 10" key="1">
    <citation type="submission" date="2016-11" db="EMBL/GenBank/DDBJ databases">
        <authorList>
            <person name="Jaros S."/>
            <person name="Januszkiewicz K."/>
            <person name="Wedrychowicz H."/>
        </authorList>
    </citation>
    <scope>NUCLEOTIDE SEQUENCE [LARGE SCALE GENOMIC DNA]</scope>
    <source>
        <strain evidence="9 10">LMG 26898</strain>
    </source>
</reference>
<feature type="transmembrane region" description="Helical" evidence="8">
    <location>
        <begin position="197"/>
        <end position="222"/>
    </location>
</feature>
<feature type="transmembrane region" description="Helical" evidence="8">
    <location>
        <begin position="126"/>
        <end position="146"/>
    </location>
</feature>
<feature type="transmembrane region" description="Helical" evidence="8">
    <location>
        <begin position="94"/>
        <end position="114"/>
    </location>
</feature>
<dbReference type="GO" id="GO:0015105">
    <property type="term" value="F:arsenite transmembrane transporter activity"/>
    <property type="evidence" value="ECO:0007669"/>
    <property type="project" value="TreeGrafter"/>
</dbReference>
<evidence type="ECO:0000313" key="9">
    <source>
        <dbReference type="EMBL" id="SHM51579.1"/>
    </source>
</evidence>
<keyword evidence="4" id="KW-1003">Cell membrane</keyword>
<feature type="transmembrane region" description="Helical" evidence="8">
    <location>
        <begin position="12"/>
        <end position="31"/>
    </location>
</feature>
<evidence type="ECO:0000256" key="2">
    <source>
        <dbReference type="ARBA" id="ARBA00010110"/>
    </source>
</evidence>
<dbReference type="Gene3D" id="1.20.1530.20">
    <property type="match status" value="1"/>
</dbReference>
<dbReference type="EMBL" id="FRDA01000001">
    <property type="protein sequence ID" value="SHM51579.1"/>
    <property type="molecule type" value="Genomic_DNA"/>
</dbReference>
<evidence type="ECO:0000256" key="5">
    <source>
        <dbReference type="ARBA" id="ARBA00022692"/>
    </source>
</evidence>
<dbReference type="GO" id="GO:0015297">
    <property type="term" value="F:antiporter activity"/>
    <property type="evidence" value="ECO:0007669"/>
    <property type="project" value="InterPro"/>
</dbReference>
<dbReference type="GO" id="GO:0015104">
    <property type="term" value="F:antimonite transmembrane transporter activity"/>
    <property type="evidence" value="ECO:0007669"/>
    <property type="project" value="TreeGrafter"/>
</dbReference>
<dbReference type="PANTHER" id="PTHR43057:SF1">
    <property type="entry name" value="ARSENICAL-RESISTANCE PROTEIN 3"/>
    <property type="match status" value="1"/>
</dbReference>
<dbReference type="InterPro" id="IPR004706">
    <property type="entry name" value="Arsenical-R_Acr3"/>
</dbReference>
<keyword evidence="5 8" id="KW-0812">Transmembrane</keyword>
<dbReference type="RefSeq" id="WP_073161943.1">
    <property type="nucleotide sequence ID" value="NZ_FRDA01000001.1"/>
</dbReference>
<dbReference type="Proteomes" id="UP000183983">
    <property type="component" value="Unassembled WGS sequence"/>
</dbReference>
<evidence type="ECO:0000313" key="10">
    <source>
        <dbReference type="Proteomes" id="UP000183983"/>
    </source>
</evidence>
<keyword evidence="7 8" id="KW-0472">Membrane</keyword>
<sequence>MSREQLEQQQIAIYFMAVLVAAVGGLFAPVAGQALGVLVTPAIAVLMYAMFLQIPFLDLRQGLGNKRFLLALLIANFIVIPVLVWLLTLGLSEHPAILVGALLVLLTPCIDYVVVFTHLGKGDSRLTLAATPVLLLLQLLLLPLYLALMLGSASSVAISISPFVEAFVVLIVLPLVLAVLTAAGVKRFPVVAHWNNAWAWMPVPAMAGVLVVVMGSQITAVVSGLDQLLPVIPVYLAFMVLAPLTGALVAKGFRLPAATARSVAFSTSTRNSLVVLPLALALPEGIRQLAAAAVITQTLIELVSELIYIRAIPALIRDEKQREAAQ</sequence>
<dbReference type="AlphaFoldDB" id="A0A1M7JEY1"/>
<comment type="subcellular location">
    <subcellularLocation>
        <location evidence="1">Cell membrane</location>
        <topology evidence="1">Multi-pass membrane protein</topology>
    </subcellularLocation>
</comment>
<dbReference type="InterPro" id="IPR038770">
    <property type="entry name" value="Na+/solute_symporter_sf"/>
</dbReference>
<proteinExistence type="inferred from homology"/>
<gene>
    <name evidence="9" type="ORF">SAMN05216593_101296</name>
</gene>
<evidence type="ECO:0000256" key="7">
    <source>
        <dbReference type="ARBA" id="ARBA00023136"/>
    </source>
</evidence>
<evidence type="ECO:0000256" key="8">
    <source>
        <dbReference type="SAM" id="Phobius"/>
    </source>
</evidence>
<dbReference type="PANTHER" id="PTHR43057">
    <property type="entry name" value="ARSENITE EFFLUX TRANSPORTER"/>
    <property type="match status" value="1"/>
</dbReference>
<evidence type="ECO:0000256" key="4">
    <source>
        <dbReference type="ARBA" id="ARBA00022475"/>
    </source>
</evidence>